<evidence type="ECO:0000256" key="2">
    <source>
        <dbReference type="SAM" id="Phobius"/>
    </source>
</evidence>
<dbReference type="KEGG" id="cyj:Cyan7822_4733"/>
<keyword evidence="2" id="KW-0472">Membrane</keyword>
<keyword evidence="2" id="KW-0812">Transmembrane</keyword>
<evidence type="ECO:0000313" key="4">
    <source>
        <dbReference type="Proteomes" id="UP000008206"/>
    </source>
</evidence>
<gene>
    <name evidence="3" type="ordered locus">Cyan7822_4733</name>
</gene>
<evidence type="ECO:0000313" key="3">
    <source>
        <dbReference type="EMBL" id="ADN16637.1"/>
    </source>
</evidence>
<proteinExistence type="predicted"/>
<accession>E0UFE3</accession>
<feature type="compositionally biased region" description="Low complexity" evidence="1">
    <location>
        <begin position="23"/>
        <end position="43"/>
    </location>
</feature>
<organism evidence="3 4">
    <name type="scientific">Gloeothece verrucosa (strain PCC 7822)</name>
    <name type="common">Cyanothece sp. (strain PCC 7822)</name>
    <dbReference type="NCBI Taxonomy" id="497965"/>
    <lineage>
        <taxon>Bacteria</taxon>
        <taxon>Bacillati</taxon>
        <taxon>Cyanobacteriota</taxon>
        <taxon>Cyanophyceae</taxon>
        <taxon>Oscillatoriophycideae</taxon>
        <taxon>Chroococcales</taxon>
        <taxon>Aphanothecaceae</taxon>
        <taxon>Gloeothece</taxon>
        <taxon>Gloeothece verrucosa</taxon>
    </lineage>
</organism>
<dbReference type="EMBL" id="CP002198">
    <property type="protein sequence ID" value="ADN16637.1"/>
    <property type="molecule type" value="Genomic_DNA"/>
</dbReference>
<protein>
    <submittedName>
        <fullName evidence="3">Uncharacterized protein</fullName>
    </submittedName>
</protein>
<evidence type="ECO:0000256" key="1">
    <source>
        <dbReference type="SAM" id="MobiDB-lite"/>
    </source>
</evidence>
<dbReference type="HOGENOM" id="CLU_2463912_0_0_3"/>
<name>E0UFE3_GLOV7</name>
<dbReference type="Proteomes" id="UP000008206">
    <property type="component" value="Chromosome"/>
</dbReference>
<feature type="compositionally biased region" description="Polar residues" evidence="1">
    <location>
        <begin position="1"/>
        <end position="16"/>
    </location>
</feature>
<sequence>MNSQAQTKQQSNNTSIVPAVNLSNTPMNTTQTNPNQTNQQSNTVSVASAATPNPITPVPSQVAGSDGFFLLMFPLVLAVFYALLNQKK</sequence>
<keyword evidence="4" id="KW-1185">Reference proteome</keyword>
<feature type="compositionally biased region" description="Polar residues" evidence="1">
    <location>
        <begin position="44"/>
        <end position="58"/>
    </location>
</feature>
<reference evidence="4" key="1">
    <citation type="journal article" date="2011" name="MBio">
        <title>Novel metabolic attributes of the genus Cyanothece, comprising a group of unicellular nitrogen-fixing Cyanobacteria.</title>
        <authorList>
            <person name="Bandyopadhyay A."/>
            <person name="Elvitigala T."/>
            <person name="Welsh E."/>
            <person name="Stockel J."/>
            <person name="Liberton M."/>
            <person name="Min H."/>
            <person name="Sherman L.A."/>
            <person name="Pakrasi H.B."/>
        </authorList>
    </citation>
    <scope>NUCLEOTIDE SEQUENCE [LARGE SCALE GENOMIC DNA]</scope>
    <source>
        <strain evidence="4">PCC 7822</strain>
    </source>
</reference>
<feature type="transmembrane region" description="Helical" evidence="2">
    <location>
        <begin position="67"/>
        <end position="84"/>
    </location>
</feature>
<feature type="region of interest" description="Disordered" evidence="1">
    <location>
        <begin position="1"/>
        <end position="58"/>
    </location>
</feature>
<keyword evidence="2" id="KW-1133">Transmembrane helix</keyword>
<dbReference type="RefSeq" id="WP_013324677.1">
    <property type="nucleotide sequence ID" value="NC_014501.1"/>
</dbReference>
<dbReference type="STRING" id="497965.Cyan7822_4733"/>
<dbReference type="AlphaFoldDB" id="E0UFE3"/>